<dbReference type="GO" id="GO:0005777">
    <property type="term" value="C:peroxisome"/>
    <property type="evidence" value="ECO:0007669"/>
    <property type="project" value="TreeGrafter"/>
</dbReference>
<comment type="subunit">
    <text evidence="16">Homodimer. Homodimerization is essential for its catalytic activity and protein stability. Interacts (via ANK repeats) with BLMH.</text>
</comment>
<dbReference type="AlphaFoldDB" id="A0A507CDS7"/>
<dbReference type="Gene3D" id="3.90.79.20">
    <property type="match status" value="1"/>
</dbReference>
<dbReference type="PROSITE" id="PS50088">
    <property type="entry name" value="ANK_REPEAT"/>
    <property type="match status" value="1"/>
</dbReference>
<comment type="caution">
    <text evidence="20">The sequence shown here is derived from an EMBL/GenBank/DDBJ whole genome shotgun (WGS) entry which is preliminary data.</text>
</comment>
<dbReference type="PROSITE" id="PS50297">
    <property type="entry name" value="ANK_REP_REGION"/>
    <property type="match status" value="1"/>
</dbReference>
<reference evidence="20 21" key="1">
    <citation type="journal article" date="2019" name="Sci. Rep.">
        <title>Comparative genomics of chytrid fungi reveal insights into the obligate biotrophic and pathogenic lifestyle of Synchytrium endobioticum.</title>
        <authorList>
            <person name="van de Vossenberg B.T.L.H."/>
            <person name="Warris S."/>
            <person name="Nguyen H.D.T."/>
            <person name="van Gent-Pelzer M.P.E."/>
            <person name="Joly D.L."/>
            <person name="van de Geest H.C."/>
            <person name="Bonants P.J.M."/>
            <person name="Smith D.S."/>
            <person name="Levesque C.A."/>
            <person name="van der Lee T.A.J."/>
        </authorList>
    </citation>
    <scope>NUCLEOTIDE SEQUENCE [LARGE SCALE GENOMIC DNA]</scope>
    <source>
        <strain evidence="20 21">JEL517</strain>
    </source>
</reference>
<evidence type="ECO:0000256" key="4">
    <source>
        <dbReference type="ARBA" id="ARBA00009595"/>
    </source>
</evidence>
<dbReference type="GO" id="GO:0019677">
    <property type="term" value="P:NAD+ catabolic process"/>
    <property type="evidence" value="ECO:0007669"/>
    <property type="project" value="TreeGrafter"/>
</dbReference>
<dbReference type="InterPro" id="IPR000086">
    <property type="entry name" value="NUDIX_hydrolase_dom"/>
</dbReference>
<evidence type="ECO:0000256" key="3">
    <source>
        <dbReference type="ARBA" id="ARBA00004463"/>
    </source>
</evidence>
<dbReference type="PANTHER" id="PTHR42904">
    <property type="entry name" value="NUDIX HYDROLASE, NUDC SUBFAMILY"/>
    <property type="match status" value="1"/>
</dbReference>
<organism evidence="20 21">
    <name type="scientific">Synchytrium microbalum</name>
    <dbReference type="NCBI Taxonomy" id="1806994"/>
    <lineage>
        <taxon>Eukaryota</taxon>
        <taxon>Fungi</taxon>
        <taxon>Fungi incertae sedis</taxon>
        <taxon>Chytridiomycota</taxon>
        <taxon>Chytridiomycota incertae sedis</taxon>
        <taxon>Chytridiomycetes</taxon>
        <taxon>Synchytriales</taxon>
        <taxon>Synchytriaceae</taxon>
        <taxon>Synchytrium</taxon>
    </lineage>
</organism>
<evidence type="ECO:0000256" key="18">
    <source>
        <dbReference type="SAM" id="MobiDB-lite"/>
    </source>
</evidence>
<proteinExistence type="inferred from homology"/>
<keyword evidence="8" id="KW-0460">Magnesium</keyword>
<dbReference type="PANTHER" id="PTHR42904:SF6">
    <property type="entry name" value="NAD-CAPPED RNA HYDROLASE NUDT12"/>
    <property type="match status" value="1"/>
</dbReference>
<dbReference type="GO" id="GO:0046872">
    <property type="term" value="F:metal ion binding"/>
    <property type="evidence" value="ECO:0007669"/>
    <property type="project" value="UniProtKB-KW"/>
</dbReference>
<evidence type="ECO:0000256" key="2">
    <source>
        <dbReference type="ARBA" id="ARBA00001947"/>
    </source>
</evidence>
<keyword evidence="6" id="KW-0479">Metal-binding</keyword>
<evidence type="ECO:0000256" key="12">
    <source>
        <dbReference type="ARBA" id="ARBA00023869"/>
    </source>
</evidence>
<feature type="domain" description="Nudix hydrolase" evidence="19">
    <location>
        <begin position="349"/>
        <end position="473"/>
    </location>
</feature>
<feature type="compositionally biased region" description="Low complexity" evidence="18">
    <location>
        <begin position="101"/>
        <end position="131"/>
    </location>
</feature>
<dbReference type="Pfam" id="PF12796">
    <property type="entry name" value="Ank_2"/>
    <property type="match status" value="1"/>
</dbReference>
<keyword evidence="17" id="KW-0040">ANK repeat</keyword>
<evidence type="ECO:0000313" key="20">
    <source>
        <dbReference type="EMBL" id="TPX37661.1"/>
    </source>
</evidence>
<dbReference type="InterPro" id="IPR036770">
    <property type="entry name" value="Ankyrin_rpt-contain_sf"/>
</dbReference>
<dbReference type="SUPFAM" id="SSF55811">
    <property type="entry name" value="Nudix"/>
    <property type="match status" value="1"/>
</dbReference>
<comment type="similarity">
    <text evidence="4">Belongs to the Nudix hydrolase family. NudC subfamily.</text>
</comment>
<keyword evidence="7" id="KW-0378">Hydrolase</keyword>
<dbReference type="InterPro" id="IPR049734">
    <property type="entry name" value="NudC-like_C"/>
</dbReference>
<dbReference type="InterPro" id="IPR015797">
    <property type="entry name" value="NUDIX_hydrolase-like_dom_sf"/>
</dbReference>
<dbReference type="Gene3D" id="3.90.79.10">
    <property type="entry name" value="Nucleoside Triphosphate Pyrophosphohydrolase"/>
    <property type="match status" value="1"/>
</dbReference>
<evidence type="ECO:0000313" key="21">
    <source>
        <dbReference type="Proteomes" id="UP000319731"/>
    </source>
</evidence>
<evidence type="ECO:0000256" key="6">
    <source>
        <dbReference type="ARBA" id="ARBA00022723"/>
    </source>
</evidence>
<dbReference type="Proteomes" id="UP000319731">
    <property type="component" value="Unassembled WGS sequence"/>
</dbReference>
<name>A0A507CDS7_9FUNG</name>
<evidence type="ECO:0000256" key="10">
    <source>
        <dbReference type="ARBA" id="ARBA00023027"/>
    </source>
</evidence>
<evidence type="ECO:0000256" key="14">
    <source>
        <dbReference type="ARBA" id="ARBA00031178"/>
    </source>
</evidence>
<dbReference type="OrthoDB" id="10249612at2759"/>
<keyword evidence="21" id="KW-1185">Reference proteome</keyword>
<dbReference type="EC" id="3.6.1.22" evidence="5"/>
<dbReference type="SUPFAM" id="SSF48403">
    <property type="entry name" value="Ankyrin repeat"/>
    <property type="match status" value="1"/>
</dbReference>
<dbReference type="RefSeq" id="XP_031027572.1">
    <property type="nucleotide sequence ID" value="XM_031166364.1"/>
</dbReference>
<dbReference type="PROSITE" id="PS00893">
    <property type="entry name" value="NUDIX_BOX"/>
    <property type="match status" value="1"/>
</dbReference>
<dbReference type="SMART" id="SM00248">
    <property type="entry name" value="ANK"/>
    <property type="match status" value="1"/>
</dbReference>
<dbReference type="Pfam" id="PF00293">
    <property type="entry name" value="NUDIX"/>
    <property type="match status" value="1"/>
</dbReference>
<dbReference type="NCBIfam" id="NF001299">
    <property type="entry name" value="PRK00241.1"/>
    <property type="match status" value="1"/>
</dbReference>
<dbReference type="InterPro" id="IPR050241">
    <property type="entry name" value="NAD-cap_RNA_hydrolase_NudC"/>
</dbReference>
<dbReference type="Pfam" id="PF09296">
    <property type="entry name" value="NUDIX-like"/>
    <property type="match status" value="1"/>
</dbReference>
<dbReference type="InterPro" id="IPR020084">
    <property type="entry name" value="NUDIX_hydrolase_CS"/>
</dbReference>
<dbReference type="EMBL" id="QEAO01000002">
    <property type="protein sequence ID" value="TPX37661.1"/>
    <property type="molecule type" value="Genomic_DNA"/>
</dbReference>
<evidence type="ECO:0000256" key="15">
    <source>
        <dbReference type="ARBA" id="ARBA00045837"/>
    </source>
</evidence>
<accession>A0A507CDS7</accession>
<comment type="catalytic activity">
    <reaction evidence="11">
        <text>a 5'-end NAD(+)-phospho-ribonucleoside in mRNA + H2O = a 5'-end phospho-adenosine-phospho-ribonucleoside in mRNA + beta-nicotinamide D-ribonucleotide + 2 H(+)</text>
        <dbReference type="Rhea" id="RHEA:60876"/>
        <dbReference type="Rhea" id="RHEA-COMP:15698"/>
        <dbReference type="Rhea" id="RHEA-COMP:15719"/>
        <dbReference type="ChEBI" id="CHEBI:14649"/>
        <dbReference type="ChEBI" id="CHEBI:15377"/>
        <dbReference type="ChEBI" id="CHEBI:15378"/>
        <dbReference type="ChEBI" id="CHEBI:144029"/>
        <dbReference type="ChEBI" id="CHEBI:144051"/>
    </reaction>
    <physiologicalReaction direction="left-to-right" evidence="11">
        <dbReference type="Rhea" id="RHEA:60877"/>
    </physiologicalReaction>
</comment>
<evidence type="ECO:0000256" key="5">
    <source>
        <dbReference type="ARBA" id="ARBA00012381"/>
    </source>
</evidence>
<keyword evidence="10" id="KW-0520">NAD</keyword>
<evidence type="ECO:0000256" key="16">
    <source>
        <dbReference type="ARBA" id="ARBA00046702"/>
    </source>
</evidence>
<dbReference type="GeneID" id="42001661"/>
<sequence length="504" mass="54873">MSIFDYAAVGDLAGLKSAIAGDDRLQSPAILKSYINSQNDRKWTALHFAARYGKLEFVNYLIQQGAQTDLKDDQGRTPGALAFEWGFEPLSKSLGFNPSEAPSKPAAAAPAGKGLPSLSAVATPKKAAAASKPPPPPKAPVKAAPVKAVTKSSSAGGAAPVAPPQLVNFFAGSRLNRKSYIRDDTVMLNKARQDPRTRYLVFESLNPLFRDTKGQRTDIAWIGWEDIKQFLPAIGSDEEKKGVTLVFLGIDEEDADRAYWALDVTPFADLVKFMGELGYEFSDARPTGFRLAKEEAAIVAHGRAMLDWNLRNPFCPSCGTITDSEESGYKRKCQNKGCLKGVQNFQYPRTDPVVISCVISKDGEKCLLGRGARFPGIFYSCVAGFIEGGESLEEAVRREVLEETGIKAGRVWYHSSQPWPFPNSLMIGCMTEALTEDIELLDKELADARFFSKQDVLIALGLGPKGAKPSMKFMAPQDFAIAHNLMKAWATGEFKLPSATASKL</sequence>
<protein>
    <recommendedName>
        <fullName evidence="12">NAD-capped RNA hydrolase NUDT12</fullName>
        <ecNumber evidence="5">3.6.1.22</ecNumber>
    </recommendedName>
    <alternativeName>
        <fullName evidence="13">NADH pyrophosphatase NUDT12</fullName>
    </alternativeName>
    <alternativeName>
        <fullName evidence="14">Nucleoside diphosphate-linked moiety X motif 12</fullName>
    </alternativeName>
</protein>
<dbReference type="InterPro" id="IPR002110">
    <property type="entry name" value="Ankyrin_rpt"/>
</dbReference>
<feature type="region of interest" description="Disordered" evidence="18">
    <location>
        <begin position="94"/>
        <end position="143"/>
    </location>
</feature>
<evidence type="ECO:0000256" key="17">
    <source>
        <dbReference type="PROSITE-ProRule" id="PRU00023"/>
    </source>
</evidence>
<evidence type="ECO:0000256" key="9">
    <source>
        <dbReference type="ARBA" id="ARBA00022857"/>
    </source>
</evidence>
<dbReference type="Gene3D" id="1.25.40.20">
    <property type="entry name" value="Ankyrin repeat-containing domain"/>
    <property type="match status" value="1"/>
</dbReference>
<evidence type="ECO:0000256" key="8">
    <source>
        <dbReference type="ARBA" id="ARBA00022842"/>
    </source>
</evidence>
<comment type="cofactor">
    <cofactor evidence="2">
        <name>Zn(2+)</name>
        <dbReference type="ChEBI" id="CHEBI:29105"/>
    </cofactor>
</comment>
<dbReference type="PROSITE" id="PS51462">
    <property type="entry name" value="NUDIX"/>
    <property type="match status" value="1"/>
</dbReference>
<evidence type="ECO:0000259" key="19">
    <source>
        <dbReference type="PROSITE" id="PS51462"/>
    </source>
</evidence>
<evidence type="ECO:0000256" key="11">
    <source>
        <dbReference type="ARBA" id="ARBA00023679"/>
    </source>
</evidence>
<gene>
    <name evidence="20" type="primary">NPY1</name>
    <name evidence="20" type="ORF">SmJEL517_g00435</name>
</gene>
<feature type="repeat" description="ANK" evidence="17">
    <location>
        <begin position="41"/>
        <end position="73"/>
    </location>
</feature>
<dbReference type="GO" id="GO:0006742">
    <property type="term" value="P:NADP+ catabolic process"/>
    <property type="evidence" value="ECO:0007669"/>
    <property type="project" value="TreeGrafter"/>
</dbReference>
<dbReference type="STRING" id="1806994.A0A507CDS7"/>
<comment type="function">
    <text evidence="15">mRNA decapping enzyme that specifically removes the nicotinamide adenine dinucleotide (NAD) cap from a subset of mRNAs by hydrolyzing the diphosphate linkage to produce nicotinamide mononucleotide (NMN) and 5' monophosphate mRNA. The NAD-cap is present at the 5'-end of some RNAs; in contrast to the canonical N7 methylguanosine (m7G) cap, the NAD cap promotes mRNA decay. Preferentially acts on NAD-capped transcripts in response to nutrient stress. Also acts on free nicotinamide adenine dinucleotide molecules: hydrolyzes NAD(H) into NMN(H) and AMP, and NADPH into NMNH and 2',5'-ADP. May act to regulate the concentration of peroxisomal nicotinamide nucleotide cofactors required for oxidative metabolism in this organelle. Regulates the levels of circadian clock components PER1, PER2, PER3 and CRY2 in the liver.</text>
</comment>
<evidence type="ECO:0000256" key="7">
    <source>
        <dbReference type="ARBA" id="ARBA00022801"/>
    </source>
</evidence>
<comment type="cofactor">
    <cofactor evidence="1">
        <name>Mg(2+)</name>
        <dbReference type="ChEBI" id="CHEBI:18420"/>
    </cofactor>
</comment>
<dbReference type="InterPro" id="IPR015375">
    <property type="entry name" value="NADH_PPase-like_N"/>
</dbReference>
<dbReference type="CDD" id="cd03429">
    <property type="entry name" value="NUDIX_NADH_pyrophosphatase_Nudt13"/>
    <property type="match status" value="1"/>
</dbReference>
<comment type="subcellular location">
    <subcellularLocation>
        <location evidence="3">Cytoplasmic granule</location>
    </subcellularLocation>
</comment>
<keyword evidence="9" id="KW-0521">NADP</keyword>
<dbReference type="GO" id="GO:0035529">
    <property type="term" value="F:NADH pyrophosphatase activity"/>
    <property type="evidence" value="ECO:0007669"/>
    <property type="project" value="TreeGrafter"/>
</dbReference>
<dbReference type="GO" id="GO:0005829">
    <property type="term" value="C:cytosol"/>
    <property type="evidence" value="ECO:0007669"/>
    <property type="project" value="TreeGrafter"/>
</dbReference>
<evidence type="ECO:0000256" key="1">
    <source>
        <dbReference type="ARBA" id="ARBA00001946"/>
    </source>
</evidence>
<evidence type="ECO:0000256" key="13">
    <source>
        <dbReference type="ARBA" id="ARBA00030313"/>
    </source>
</evidence>